<reference evidence="3" key="5">
    <citation type="submission" date="2018-04" db="UniProtKB">
        <authorList>
            <consortium name="EnsemblFungi"/>
        </authorList>
    </citation>
    <scope>IDENTIFICATION</scope>
    <source>
        <strain evidence="3">R3-111a-1</strain>
    </source>
</reference>
<dbReference type="GeneID" id="20340997"/>
<evidence type="ECO:0000313" key="2">
    <source>
        <dbReference type="EMBL" id="EJT80543.1"/>
    </source>
</evidence>
<evidence type="ECO:0000256" key="1">
    <source>
        <dbReference type="SAM" id="MobiDB-lite"/>
    </source>
</evidence>
<dbReference type="RefSeq" id="XP_009216552.1">
    <property type="nucleotide sequence ID" value="XM_009218288.1"/>
</dbReference>
<dbReference type="EnsemblFungi" id="EJT80543">
    <property type="protein sequence ID" value="EJT80543"/>
    <property type="gene ID" value="GGTG_00539"/>
</dbReference>
<reference evidence="2" key="2">
    <citation type="submission" date="2010-07" db="EMBL/GenBank/DDBJ databases">
        <authorList>
            <consortium name="The Broad Institute Genome Sequencing Platform"/>
            <consortium name="Broad Institute Genome Sequencing Center for Infectious Disease"/>
            <person name="Ma L.-J."/>
            <person name="Dead R."/>
            <person name="Young S."/>
            <person name="Zeng Q."/>
            <person name="Koehrsen M."/>
            <person name="Alvarado L."/>
            <person name="Berlin A."/>
            <person name="Chapman S.B."/>
            <person name="Chen Z."/>
            <person name="Freedman E."/>
            <person name="Gellesch M."/>
            <person name="Goldberg J."/>
            <person name="Griggs A."/>
            <person name="Gujja S."/>
            <person name="Heilman E.R."/>
            <person name="Heiman D."/>
            <person name="Hepburn T."/>
            <person name="Howarth C."/>
            <person name="Jen D."/>
            <person name="Larson L."/>
            <person name="Mehta T."/>
            <person name="Neiman D."/>
            <person name="Pearson M."/>
            <person name="Roberts A."/>
            <person name="Saif S."/>
            <person name="Shea T."/>
            <person name="Shenoy N."/>
            <person name="Sisk P."/>
            <person name="Stolte C."/>
            <person name="Sykes S."/>
            <person name="Walk T."/>
            <person name="White J."/>
            <person name="Yandava C."/>
            <person name="Haas B."/>
            <person name="Nusbaum C."/>
            <person name="Birren B."/>
        </authorList>
    </citation>
    <scope>NUCLEOTIDE SEQUENCE</scope>
    <source>
        <strain evidence="2">R3-111a-1</strain>
    </source>
</reference>
<dbReference type="VEuPathDB" id="FungiDB:GGTG_00539"/>
<dbReference type="EMBL" id="GL385395">
    <property type="protein sequence ID" value="EJT80543.1"/>
    <property type="molecule type" value="Genomic_DNA"/>
</dbReference>
<evidence type="ECO:0000313" key="4">
    <source>
        <dbReference type="Proteomes" id="UP000006039"/>
    </source>
</evidence>
<name>J3NH03_GAET3</name>
<accession>J3NH03</accession>
<keyword evidence="4" id="KW-1185">Reference proteome</keyword>
<feature type="region of interest" description="Disordered" evidence="1">
    <location>
        <begin position="1"/>
        <end position="61"/>
    </location>
</feature>
<proteinExistence type="predicted"/>
<gene>
    <name evidence="3" type="primary">20340997</name>
    <name evidence="2" type="ORF">GGTG_00539</name>
</gene>
<dbReference type="Proteomes" id="UP000006039">
    <property type="component" value="Unassembled WGS sequence"/>
</dbReference>
<dbReference type="HOGENOM" id="CLU_2061618_0_0_1"/>
<protein>
    <submittedName>
        <fullName evidence="2 3">Uncharacterized protein</fullName>
    </submittedName>
</protein>
<reference evidence="4" key="1">
    <citation type="submission" date="2010-07" db="EMBL/GenBank/DDBJ databases">
        <title>The genome sequence of Gaeumannomyces graminis var. tritici strain R3-111a-1.</title>
        <authorList>
            <consortium name="The Broad Institute Genome Sequencing Platform"/>
            <person name="Ma L.-J."/>
            <person name="Dead R."/>
            <person name="Young S."/>
            <person name="Zeng Q."/>
            <person name="Koehrsen M."/>
            <person name="Alvarado L."/>
            <person name="Berlin A."/>
            <person name="Chapman S.B."/>
            <person name="Chen Z."/>
            <person name="Freedman E."/>
            <person name="Gellesch M."/>
            <person name="Goldberg J."/>
            <person name="Griggs A."/>
            <person name="Gujja S."/>
            <person name="Heilman E.R."/>
            <person name="Heiman D."/>
            <person name="Hepburn T."/>
            <person name="Howarth C."/>
            <person name="Jen D."/>
            <person name="Larson L."/>
            <person name="Mehta T."/>
            <person name="Neiman D."/>
            <person name="Pearson M."/>
            <person name="Roberts A."/>
            <person name="Saif S."/>
            <person name="Shea T."/>
            <person name="Shenoy N."/>
            <person name="Sisk P."/>
            <person name="Stolte C."/>
            <person name="Sykes S."/>
            <person name="Walk T."/>
            <person name="White J."/>
            <person name="Yandava C."/>
            <person name="Haas B."/>
            <person name="Nusbaum C."/>
            <person name="Birren B."/>
        </authorList>
    </citation>
    <scope>NUCLEOTIDE SEQUENCE [LARGE SCALE GENOMIC DNA]</scope>
    <source>
        <strain evidence="4">R3-111a-1</strain>
    </source>
</reference>
<evidence type="ECO:0000313" key="3">
    <source>
        <dbReference type="EnsemblFungi" id="EJT80543"/>
    </source>
</evidence>
<reference evidence="2" key="3">
    <citation type="submission" date="2010-09" db="EMBL/GenBank/DDBJ databases">
        <title>Annotation of Gaeumannomyces graminis var. tritici R3-111a-1.</title>
        <authorList>
            <consortium name="The Broad Institute Genome Sequencing Platform"/>
            <person name="Ma L.-J."/>
            <person name="Dead R."/>
            <person name="Young S.K."/>
            <person name="Zeng Q."/>
            <person name="Gargeya S."/>
            <person name="Fitzgerald M."/>
            <person name="Haas B."/>
            <person name="Abouelleil A."/>
            <person name="Alvarado L."/>
            <person name="Arachchi H.M."/>
            <person name="Berlin A."/>
            <person name="Brown A."/>
            <person name="Chapman S.B."/>
            <person name="Chen Z."/>
            <person name="Dunbar C."/>
            <person name="Freedman E."/>
            <person name="Gearin G."/>
            <person name="Gellesch M."/>
            <person name="Goldberg J."/>
            <person name="Griggs A."/>
            <person name="Gujja S."/>
            <person name="Heiman D."/>
            <person name="Howarth C."/>
            <person name="Larson L."/>
            <person name="Lui A."/>
            <person name="MacDonald P.J.P."/>
            <person name="Mehta T."/>
            <person name="Montmayeur A."/>
            <person name="Murphy C."/>
            <person name="Neiman D."/>
            <person name="Pearson M."/>
            <person name="Priest M."/>
            <person name="Roberts A."/>
            <person name="Saif S."/>
            <person name="Shea T."/>
            <person name="Shenoy N."/>
            <person name="Sisk P."/>
            <person name="Stolte C."/>
            <person name="Sykes S."/>
            <person name="Yandava C."/>
            <person name="Wortman J."/>
            <person name="Nusbaum C."/>
            <person name="Birren B."/>
        </authorList>
    </citation>
    <scope>NUCLEOTIDE SEQUENCE</scope>
    <source>
        <strain evidence="2">R3-111a-1</strain>
    </source>
</reference>
<dbReference type="AlphaFoldDB" id="J3NH03"/>
<organism evidence="2">
    <name type="scientific">Gaeumannomyces tritici (strain R3-111a-1)</name>
    <name type="common">Wheat and barley take-all root rot fungus</name>
    <name type="synonym">Gaeumannomyces graminis var. tritici</name>
    <dbReference type="NCBI Taxonomy" id="644352"/>
    <lineage>
        <taxon>Eukaryota</taxon>
        <taxon>Fungi</taxon>
        <taxon>Dikarya</taxon>
        <taxon>Ascomycota</taxon>
        <taxon>Pezizomycotina</taxon>
        <taxon>Sordariomycetes</taxon>
        <taxon>Sordariomycetidae</taxon>
        <taxon>Magnaporthales</taxon>
        <taxon>Magnaporthaceae</taxon>
        <taxon>Gaeumannomyces</taxon>
    </lineage>
</organism>
<sequence>MAYTQNSGLLHRGSPAVAASAVSGTIEPPPPLFKGQAPFSRVSPTGMAWREGPTSFDGPKGRFGIRTTFGSSHGWAGAGPQVAWEKCRGGFSPFGRGLSLVRPCRHNKPPACAAAARPF</sequence>
<reference evidence="3" key="4">
    <citation type="journal article" date="2015" name="G3 (Bethesda)">
        <title>Genome sequences of three phytopathogenic species of the Magnaporthaceae family of fungi.</title>
        <authorList>
            <person name="Okagaki L.H."/>
            <person name="Nunes C.C."/>
            <person name="Sailsbery J."/>
            <person name="Clay B."/>
            <person name="Brown D."/>
            <person name="John T."/>
            <person name="Oh Y."/>
            <person name="Young N."/>
            <person name="Fitzgerald M."/>
            <person name="Haas B.J."/>
            <person name="Zeng Q."/>
            <person name="Young S."/>
            <person name="Adiconis X."/>
            <person name="Fan L."/>
            <person name="Levin J.Z."/>
            <person name="Mitchell T.K."/>
            <person name="Okubara P.A."/>
            <person name="Farman M.L."/>
            <person name="Kohn L.M."/>
            <person name="Birren B."/>
            <person name="Ma L.-J."/>
            <person name="Dean R.A."/>
        </authorList>
    </citation>
    <scope>NUCLEOTIDE SEQUENCE</scope>
    <source>
        <strain evidence="3">R3-111a-1</strain>
    </source>
</reference>